<gene>
    <name evidence="2" type="ORF">SLI_3265</name>
</gene>
<dbReference type="EMBL" id="CM001889">
    <property type="protein sequence ID" value="EOY47978.1"/>
    <property type="molecule type" value="Genomic_DNA"/>
</dbReference>
<evidence type="ECO:0000256" key="1">
    <source>
        <dbReference type="SAM" id="MobiDB-lite"/>
    </source>
</evidence>
<protein>
    <submittedName>
        <fullName evidence="2">Uncharacterized protein</fullName>
    </submittedName>
</protein>
<evidence type="ECO:0000313" key="3">
    <source>
        <dbReference type="Proteomes" id="UP000014062"/>
    </source>
</evidence>
<dbReference type="RefSeq" id="WP_016326339.1">
    <property type="nucleotide sequence ID" value="NZ_CM001889.1"/>
</dbReference>
<accession>A0A7U9DVQ3</accession>
<dbReference type="Proteomes" id="UP000014062">
    <property type="component" value="Chromosome"/>
</dbReference>
<feature type="compositionally biased region" description="Low complexity" evidence="1">
    <location>
        <begin position="1"/>
        <end position="18"/>
    </location>
</feature>
<dbReference type="AlphaFoldDB" id="A0A7U9DVQ3"/>
<sequence length="40" mass="4168">MATSSPRARAATAMRATPGPELVRDSSSMASVEKITVHVP</sequence>
<name>A0A7U9DVQ3_STRLI</name>
<reference evidence="3" key="1">
    <citation type="journal article" date="2013" name="Genome Biol. Evol.">
        <title>The genome sequence of Streptomyces lividans 66 reveals a novel tRNA-dependent peptide biosynthetic system within a metal-related genomic island.</title>
        <authorList>
            <person name="Cruz-Morales P."/>
            <person name="Vijgenboom E."/>
            <person name="Iruegas-Bocardo F."/>
            <person name="Girard G."/>
            <person name="Yanez-Guerra L.A."/>
            <person name="Ramos-Aboites H.E."/>
            <person name="Pernodet J.L."/>
            <person name="Anne J."/>
            <person name="van Wezel G.P."/>
            <person name="Barona-Gomez F."/>
        </authorList>
    </citation>
    <scope>NUCLEOTIDE SEQUENCE [LARGE SCALE GENOMIC DNA]</scope>
    <source>
        <strain evidence="3">1326</strain>
    </source>
</reference>
<proteinExistence type="predicted"/>
<evidence type="ECO:0000313" key="2">
    <source>
        <dbReference type="EMBL" id="EOY47978.1"/>
    </source>
</evidence>
<organism evidence="2 3">
    <name type="scientific">Streptomyces lividans 1326</name>
    <dbReference type="NCBI Taxonomy" id="1200984"/>
    <lineage>
        <taxon>Bacteria</taxon>
        <taxon>Bacillati</taxon>
        <taxon>Actinomycetota</taxon>
        <taxon>Actinomycetes</taxon>
        <taxon>Kitasatosporales</taxon>
        <taxon>Streptomycetaceae</taxon>
        <taxon>Streptomyces</taxon>
    </lineage>
</organism>
<feature type="region of interest" description="Disordered" evidence="1">
    <location>
        <begin position="1"/>
        <end position="40"/>
    </location>
</feature>